<feature type="coiled-coil region" evidence="4">
    <location>
        <begin position="608"/>
        <end position="649"/>
    </location>
</feature>
<evidence type="ECO:0000256" key="2">
    <source>
        <dbReference type="ARBA" id="ARBA00023043"/>
    </source>
</evidence>
<dbReference type="PROSITE" id="PS50088">
    <property type="entry name" value="ANK_REPEAT"/>
    <property type="match status" value="3"/>
</dbReference>
<dbReference type="InterPro" id="IPR036770">
    <property type="entry name" value="Ankyrin_rpt-contain_sf"/>
</dbReference>
<dbReference type="Gene3D" id="1.25.40.20">
    <property type="entry name" value="Ankyrin repeat-containing domain"/>
    <property type="match status" value="1"/>
</dbReference>
<reference evidence="6" key="1">
    <citation type="submission" date="2013-07" db="EMBL/GenBank/DDBJ databases">
        <authorList>
            <person name="Geib S."/>
        </authorList>
    </citation>
    <scope>NUCLEOTIDE SEQUENCE</scope>
</reference>
<dbReference type="InterPro" id="IPR050663">
    <property type="entry name" value="Ankyrin-SOCS_Box"/>
</dbReference>
<dbReference type="SMART" id="SM00248">
    <property type="entry name" value="ANK"/>
    <property type="match status" value="4"/>
</dbReference>
<organism evidence="6">
    <name type="scientific">Ceratitis capitata</name>
    <name type="common">Mediterranean fruit fly</name>
    <name type="synonym">Tephritis capitata</name>
    <dbReference type="NCBI Taxonomy" id="7213"/>
    <lineage>
        <taxon>Eukaryota</taxon>
        <taxon>Metazoa</taxon>
        <taxon>Ecdysozoa</taxon>
        <taxon>Arthropoda</taxon>
        <taxon>Hexapoda</taxon>
        <taxon>Insecta</taxon>
        <taxon>Pterygota</taxon>
        <taxon>Neoptera</taxon>
        <taxon>Endopterygota</taxon>
        <taxon>Diptera</taxon>
        <taxon>Brachycera</taxon>
        <taxon>Muscomorpha</taxon>
        <taxon>Tephritoidea</taxon>
        <taxon>Tephritidae</taxon>
        <taxon>Ceratitis</taxon>
        <taxon>Ceratitis</taxon>
    </lineage>
</organism>
<dbReference type="PANTHER" id="PTHR24193:SF121">
    <property type="entry name" value="ADA2A-CONTAINING COMPLEX COMPONENT 3, ISOFORM D"/>
    <property type="match status" value="1"/>
</dbReference>
<dbReference type="OrthoDB" id="341259at2759"/>
<reference evidence="6" key="2">
    <citation type="journal article" date="2014" name="BMC Genomics">
        <title>A genomic perspective to assessing quality of mass-reared SIT flies used in Mediterranean fruit fly (Ceratitis capitata) eradication in California.</title>
        <authorList>
            <person name="Calla B."/>
            <person name="Hall B."/>
            <person name="Hou S."/>
            <person name="Geib S.M."/>
        </authorList>
    </citation>
    <scope>NUCLEOTIDE SEQUENCE</scope>
</reference>
<accession>W8B5C1</accession>
<dbReference type="SUPFAM" id="SSF48403">
    <property type="entry name" value="Ankyrin repeat"/>
    <property type="match status" value="1"/>
</dbReference>
<sequence length="655" mass="73038">MVGGGSGGGDNKVVATLRADGSVYPASGTSIGQLVNLMNYKIRTEVDVSNKALNTFSVPTTVVDLGKQLLQYARDGDLKGVKNMLTRGAPFTSDWLGMSALHFAAMNNQYEVCFELLRGGINKDSKTKVDRTPLHMACFYGNERIVELLLSKKCIVNPRDMLRMTPLHWAVEKGHKNIARLLLKHNADVTVTSKFGKTPIALAVLTEQADLLEELEAARQLQINRKYNEEHEVRTKRSKKETSDAVNSIMGLTNFKTEEPTTSAKHAMEVEDELTNNSDYADAKISDLANIKETGVLDKTTINMLKDHGISMMPEDEDTSKDLLATALQNGRQLVLSEGGKLLLNETKKIHNNSNNNNIGDKNVTVNSSGSTNQTNYTVLPVRNTIASRTQNLKTRASIISKAKDNLNMYKNVRIISLNDFKKFYGNTNLKGVQKIPASMASERFARIRQISEEKRILNPGSRPMNTNQRILAQLQTKSAQTIMKTEQPSTITADDDDIDSIIQLAPTESDAEMSDAEQTQQYQSHQQQQQVHKQIQQHQQKAVTSNMQGTKQLLNIAAPPLIRQITAKQSNNIGNKLNTADGGSNSKHQSGSAVISLLSVPEICRQLYELRRQNDELRRKFDAAQKEKEEMRQRLDRLEELLLVERTDDGYTEA</sequence>
<dbReference type="GO" id="GO:0045944">
    <property type="term" value="P:positive regulation of transcription by RNA polymerase II"/>
    <property type="evidence" value="ECO:0007669"/>
    <property type="project" value="TreeGrafter"/>
</dbReference>
<evidence type="ECO:0000256" key="4">
    <source>
        <dbReference type="SAM" id="Coils"/>
    </source>
</evidence>
<evidence type="ECO:0000313" key="6">
    <source>
        <dbReference type="EMBL" id="JAB92323.1"/>
    </source>
</evidence>
<feature type="repeat" description="ANK" evidence="3">
    <location>
        <begin position="96"/>
        <end position="128"/>
    </location>
</feature>
<feature type="repeat" description="ANK" evidence="3">
    <location>
        <begin position="162"/>
        <end position="194"/>
    </location>
</feature>
<evidence type="ECO:0000256" key="1">
    <source>
        <dbReference type="ARBA" id="ARBA00022737"/>
    </source>
</evidence>
<keyword evidence="2 3" id="KW-0040">ANK repeat</keyword>
<evidence type="ECO:0000256" key="5">
    <source>
        <dbReference type="SAM" id="MobiDB-lite"/>
    </source>
</evidence>
<keyword evidence="1" id="KW-0677">Repeat</keyword>
<evidence type="ECO:0000256" key="3">
    <source>
        <dbReference type="PROSITE-ProRule" id="PRU00023"/>
    </source>
</evidence>
<dbReference type="GO" id="GO:0005634">
    <property type="term" value="C:nucleus"/>
    <property type="evidence" value="ECO:0007669"/>
    <property type="project" value="TreeGrafter"/>
</dbReference>
<dbReference type="InterPro" id="IPR002110">
    <property type="entry name" value="Ankyrin_rpt"/>
</dbReference>
<protein>
    <submittedName>
        <fullName evidence="6">GA-binding protein subunit beta-1</fullName>
    </submittedName>
</protein>
<dbReference type="PANTHER" id="PTHR24193">
    <property type="entry name" value="ANKYRIN REPEAT PROTEIN"/>
    <property type="match status" value="1"/>
</dbReference>
<feature type="region of interest" description="Disordered" evidence="5">
    <location>
        <begin position="509"/>
        <end position="545"/>
    </location>
</feature>
<dbReference type="GO" id="GO:0000976">
    <property type="term" value="F:transcription cis-regulatory region binding"/>
    <property type="evidence" value="ECO:0007669"/>
    <property type="project" value="TreeGrafter"/>
</dbReference>
<dbReference type="EMBL" id="GAMC01014232">
    <property type="protein sequence ID" value="JAB92323.1"/>
    <property type="molecule type" value="mRNA"/>
</dbReference>
<keyword evidence="4" id="KW-0175">Coiled coil</keyword>
<proteinExistence type="evidence at transcript level"/>
<name>W8B5C1_CERCA</name>
<dbReference type="PROSITE" id="PS50297">
    <property type="entry name" value="ANK_REP_REGION"/>
    <property type="match status" value="2"/>
</dbReference>
<feature type="repeat" description="ANK" evidence="3">
    <location>
        <begin position="129"/>
        <end position="161"/>
    </location>
</feature>
<dbReference type="Pfam" id="PF12796">
    <property type="entry name" value="Ank_2"/>
    <property type="match status" value="2"/>
</dbReference>
<gene>
    <name evidence="6" type="primary">GABP1</name>
</gene>
<dbReference type="AlphaFoldDB" id="W8B5C1"/>
<feature type="compositionally biased region" description="Low complexity" evidence="5">
    <location>
        <begin position="519"/>
        <end position="541"/>
    </location>
</feature>